<dbReference type="GO" id="GO:0000981">
    <property type="term" value="F:DNA-binding transcription factor activity, RNA polymerase II-specific"/>
    <property type="evidence" value="ECO:0007669"/>
    <property type="project" value="TreeGrafter"/>
</dbReference>
<dbReference type="GO" id="GO:0060963">
    <property type="term" value="P:positive regulation of ribosomal protein gene transcription by RNA polymerase II"/>
    <property type="evidence" value="ECO:0007669"/>
    <property type="project" value="TreeGrafter"/>
</dbReference>
<protein>
    <recommendedName>
        <fullName evidence="3">Transcription activator GCR1-like domain-containing protein</fullName>
    </recommendedName>
</protein>
<dbReference type="PANTHER" id="PTHR37784">
    <property type="entry name" value="PROTEIN MSN1"/>
    <property type="match status" value="1"/>
</dbReference>
<dbReference type="AlphaFoldDB" id="A0A9P9FCN3"/>
<dbReference type="InterPro" id="IPR022210">
    <property type="entry name" value="TF_GCR1-like"/>
</dbReference>
<evidence type="ECO:0000313" key="4">
    <source>
        <dbReference type="EMBL" id="KAH7157391.1"/>
    </source>
</evidence>
<feature type="compositionally biased region" description="Low complexity" evidence="2">
    <location>
        <begin position="236"/>
        <end position="262"/>
    </location>
</feature>
<evidence type="ECO:0000259" key="3">
    <source>
        <dbReference type="Pfam" id="PF12550"/>
    </source>
</evidence>
<name>A0A9P9FCN3_9HYPO</name>
<dbReference type="InterPro" id="IPR052146">
    <property type="entry name" value="HOT1"/>
</dbReference>
<evidence type="ECO:0000313" key="5">
    <source>
        <dbReference type="Proteomes" id="UP000717696"/>
    </source>
</evidence>
<feature type="region of interest" description="Disordered" evidence="2">
    <location>
        <begin position="175"/>
        <end position="290"/>
    </location>
</feature>
<reference evidence="4" key="1">
    <citation type="journal article" date="2021" name="Nat. Commun.">
        <title>Genetic determinants of endophytism in the Arabidopsis root mycobiome.</title>
        <authorList>
            <person name="Mesny F."/>
            <person name="Miyauchi S."/>
            <person name="Thiergart T."/>
            <person name="Pickel B."/>
            <person name="Atanasova L."/>
            <person name="Karlsson M."/>
            <person name="Huettel B."/>
            <person name="Barry K.W."/>
            <person name="Haridas S."/>
            <person name="Chen C."/>
            <person name="Bauer D."/>
            <person name="Andreopoulos W."/>
            <person name="Pangilinan J."/>
            <person name="LaButti K."/>
            <person name="Riley R."/>
            <person name="Lipzen A."/>
            <person name="Clum A."/>
            <person name="Drula E."/>
            <person name="Henrissat B."/>
            <person name="Kohler A."/>
            <person name="Grigoriev I.V."/>
            <person name="Martin F.M."/>
            <person name="Hacquard S."/>
        </authorList>
    </citation>
    <scope>NUCLEOTIDE SEQUENCE</scope>
    <source>
        <strain evidence="4">MPI-CAGE-AT-0021</strain>
    </source>
</reference>
<feature type="coiled-coil region" evidence="1">
    <location>
        <begin position="32"/>
        <end position="59"/>
    </location>
</feature>
<gene>
    <name evidence="4" type="ORF">B0J13DRAFT_649921</name>
</gene>
<comment type="caution">
    <text evidence="4">The sequence shown here is derived from an EMBL/GenBank/DDBJ whole genome shotgun (WGS) entry which is preliminary data.</text>
</comment>
<feature type="compositionally biased region" description="Polar residues" evidence="2">
    <location>
        <begin position="263"/>
        <end position="273"/>
    </location>
</feature>
<keyword evidence="5" id="KW-1185">Reference proteome</keyword>
<feature type="compositionally biased region" description="Basic and acidic residues" evidence="2">
    <location>
        <begin position="177"/>
        <end position="198"/>
    </location>
</feature>
<sequence length="407" mass="45617">MSPATPDVGQARRTESYDNIFVDMSCNTSQTNTELQARCDELEEMIATMRERMNQQDVQIACFSDFINQIKSQSAHGHRSASHEERQQHSRIEAGETLLALNKSVFIEESFAVSSQPALPEDHDEIIPETPREGYRNVEIPDRQLVDKDDFCIDQDVIETTQFGEDSFAVMSFASQPDKHAPSEYTLDSRNEHGKRPYIESSPDTYAAAPRSTRQRASKRQAVLSANNPSLSQAVSDLSLRPSSSGSNPHPSRSSTTKTSTTVVNALTTNPSTTKDRYSRPRSTGLHYAAGPPGGGRYLFRQRLKSVTIIWKEWNDGLDGDPSLESLERDYGTAWRRGSSLQELKYGGNYVGKRLKIVNQIRQMCEEQDISPEKACRVLDAVVDGRMELLIKVLRRNGDPMSEIPPK</sequence>
<evidence type="ECO:0000256" key="2">
    <source>
        <dbReference type="SAM" id="MobiDB-lite"/>
    </source>
</evidence>
<evidence type="ECO:0000256" key="1">
    <source>
        <dbReference type="SAM" id="Coils"/>
    </source>
</evidence>
<dbReference type="Proteomes" id="UP000717696">
    <property type="component" value="Unassembled WGS sequence"/>
</dbReference>
<organism evidence="4 5">
    <name type="scientific">Dactylonectria estremocensis</name>
    <dbReference type="NCBI Taxonomy" id="1079267"/>
    <lineage>
        <taxon>Eukaryota</taxon>
        <taxon>Fungi</taxon>
        <taxon>Dikarya</taxon>
        <taxon>Ascomycota</taxon>
        <taxon>Pezizomycotina</taxon>
        <taxon>Sordariomycetes</taxon>
        <taxon>Hypocreomycetidae</taxon>
        <taxon>Hypocreales</taxon>
        <taxon>Nectriaceae</taxon>
        <taxon>Dactylonectria</taxon>
    </lineage>
</organism>
<dbReference type="PANTHER" id="PTHR37784:SF2">
    <property type="entry name" value="HIGH-OSMOLARITY-INDUCED TRANSCRIPTION PROTEIN 1"/>
    <property type="match status" value="1"/>
</dbReference>
<dbReference type="EMBL" id="JAGMUU010000003">
    <property type="protein sequence ID" value="KAH7157391.1"/>
    <property type="molecule type" value="Genomic_DNA"/>
</dbReference>
<dbReference type="Pfam" id="PF12550">
    <property type="entry name" value="GCR1_C"/>
    <property type="match status" value="1"/>
</dbReference>
<feature type="compositionally biased region" description="Polar residues" evidence="2">
    <location>
        <begin position="224"/>
        <end position="235"/>
    </location>
</feature>
<dbReference type="OrthoDB" id="428577at2759"/>
<accession>A0A9P9FCN3</accession>
<proteinExistence type="predicted"/>
<dbReference type="GO" id="GO:0000978">
    <property type="term" value="F:RNA polymerase II cis-regulatory region sequence-specific DNA binding"/>
    <property type="evidence" value="ECO:0007669"/>
    <property type="project" value="TreeGrafter"/>
</dbReference>
<keyword evidence="1" id="KW-0175">Coiled coil</keyword>
<feature type="domain" description="Transcription activator GCR1-like" evidence="3">
    <location>
        <begin position="300"/>
        <end position="381"/>
    </location>
</feature>